<evidence type="ECO:0000256" key="7">
    <source>
        <dbReference type="ARBA" id="ARBA00023065"/>
    </source>
</evidence>
<dbReference type="Gene3D" id="3.40.50.12370">
    <property type="match status" value="1"/>
</dbReference>
<gene>
    <name evidence="13" type="ORF">HID58_017466</name>
</gene>
<keyword evidence="3" id="KW-0633">Potassium transport</keyword>
<keyword evidence="7" id="KW-0406">Ion transport</keyword>
<comment type="caution">
    <text evidence="13">The sequence shown here is derived from an EMBL/GenBank/DDBJ whole genome shotgun (WGS) entry which is preliminary data.</text>
</comment>
<comment type="subcellular location">
    <subcellularLocation>
        <location evidence="1">Membrane</location>
        <topology evidence="1">Multi-pass membrane protein</topology>
    </subcellularLocation>
</comment>
<dbReference type="InterPro" id="IPR057291">
    <property type="entry name" value="CHX17_2nd"/>
</dbReference>
<feature type="transmembrane region" description="Helical" evidence="10">
    <location>
        <begin position="25"/>
        <end position="43"/>
    </location>
</feature>
<dbReference type="InterPro" id="IPR006153">
    <property type="entry name" value="Cation/H_exchanger_TM"/>
</dbReference>
<feature type="transmembrane region" description="Helical" evidence="10">
    <location>
        <begin position="154"/>
        <end position="179"/>
    </location>
</feature>
<evidence type="ECO:0000313" key="13">
    <source>
        <dbReference type="EMBL" id="KAH0925210.1"/>
    </source>
</evidence>
<evidence type="ECO:0008006" key="15">
    <source>
        <dbReference type="Google" id="ProtNLM"/>
    </source>
</evidence>
<feature type="transmembrane region" description="Helical" evidence="10">
    <location>
        <begin position="323"/>
        <end position="345"/>
    </location>
</feature>
<keyword evidence="6 10" id="KW-1133">Transmembrane helix</keyword>
<feature type="transmembrane region" description="Helical" evidence="10">
    <location>
        <begin position="55"/>
        <end position="71"/>
    </location>
</feature>
<dbReference type="Proteomes" id="UP000824890">
    <property type="component" value="Unassembled WGS sequence"/>
</dbReference>
<dbReference type="Gene3D" id="1.20.1530.20">
    <property type="match status" value="1"/>
</dbReference>
<dbReference type="PANTHER" id="PTHR32468">
    <property type="entry name" value="CATION/H + ANTIPORTER"/>
    <property type="match status" value="1"/>
</dbReference>
<keyword evidence="5" id="KW-0630">Potassium</keyword>
<reference evidence="13 14" key="1">
    <citation type="submission" date="2021-05" db="EMBL/GenBank/DDBJ databases">
        <title>Genome Assembly of Synthetic Allotetraploid Brassica napus Reveals Homoeologous Exchanges between Subgenomes.</title>
        <authorList>
            <person name="Davis J.T."/>
        </authorList>
    </citation>
    <scope>NUCLEOTIDE SEQUENCE [LARGE SCALE GENOMIC DNA]</scope>
    <source>
        <strain evidence="14">cv. Da-Ae</strain>
        <tissue evidence="13">Seedling</tissue>
    </source>
</reference>
<evidence type="ECO:0000256" key="6">
    <source>
        <dbReference type="ARBA" id="ARBA00022989"/>
    </source>
</evidence>
<keyword evidence="14" id="KW-1185">Reference proteome</keyword>
<feature type="transmembrane region" description="Helical" evidence="10">
    <location>
        <begin position="225"/>
        <end position="246"/>
    </location>
</feature>
<evidence type="ECO:0000256" key="4">
    <source>
        <dbReference type="ARBA" id="ARBA00022692"/>
    </source>
</evidence>
<evidence type="ECO:0000256" key="3">
    <source>
        <dbReference type="ARBA" id="ARBA00022538"/>
    </source>
</evidence>
<evidence type="ECO:0000256" key="10">
    <source>
        <dbReference type="SAM" id="Phobius"/>
    </source>
</evidence>
<feature type="transmembrane region" description="Helical" evidence="10">
    <location>
        <begin position="91"/>
        <end position="108"/>
    </location>
</feature>
<proteinExistence type="inferred from homology"/>
<dbReference type="Pfam" id="PF00999">
    <property type="entry name" value="Na_H_Exchanger"/>
    <property type="match status" value="1"/>
</dbReference>
<feature type="transmembrane region" description="Helical" evidence="10">
    <location>
        <begin position="267"/>
        <end position="298"/>
    </location>
</feature>
<feature type="transmembrane region" description="Helical" evidence="10">
    <location>
        <begin position="388"/>
        <end position="410"/>
    </location>
</feature>
<dbReference type="Pfam" id="PF23256">
    <property type="entry name" value="CHX17_2nd"/>
    <property type="match status" value="1"/>
</dbReference>
<keyword evidence="2" id="KW-0813">Transport</keyword>
<comment type="similarity">
    <text evidence="9">Belongs to the monovalent cation:proton antiporter 2 (CPA2) transporter (TC 2.A.37) family. CHX (TC 2.A.37.4) subfamily.</text>
</comment>
<name>A0ABQ8D9Q6_BRANA</name>
<evidence type="ECO:0000256" key="2">
    <source>
        <dbReference type="ARBA" id="ARBA00022448"/>
    </source>
</evidence>
<protein>
    <recommendedName>
        <fullName evidence="15">Cation/H+ exchanger domain-containing protein</fullName>
    </recommendedName>
</protein>
<evidence type="ECO:0000256" key="1">
    <source>
        <dbReference type="ARBA" id="ARBA00004141"/>
    </source>
</evidence>
<dbReference type="PANTHER" id="PTHR32468:SF98">
    <property type="entry name" value="CATION_H+ EXCHANGER DOMAIN-CONTAINING PROTEIN"/>
    <property type="match status" value="1"/>
</dbReference>
<feature type="domain" description="Cation/H(+) antiporter central" evidence="12">
    <location>
        <begin position="465"/>
        <end position="587"/>
    </location>
</feature>
<dbReference type="InterPro" id="IPR050794">
    <property type="entry name" value="CPA2_transporter"/>
</dbReference>
<keyword evidence="8 10" id="KW-0472">Membrane</keyword>
<evidence type="ECO:0000256" key="8">
    <source>
        <dbReference type="ARBA" id="ARBA00023136"/>
    </source>
</evidence>
<evidence type="ECO:0000259" key="12">
    <source>
        <dbReference type="Pfam" id="PF23256"/>
    </source>
</evidence>
<dbReference type="InterPro" id="IPR038770">
    <property type="entry name" value="Na+/solute_symporter_sf"/>
</dbReference>
<dbReference type="EMBL" id="JAGKQM010000005">
    <property type="protein sequence ID" value="KAH0925210.1"/>
    <property type="molecule type" value="Genomic_DNA"/>
</dbReference>
<evidence type="ECO:0000313" key="14">
    <source>
        <dbReference type="Proteomes" id="UP000824890"/>
    </source>
</evidence>
<feature type="transmembrane region" description="Helical" evidence="10">
    <location>
        <begin position="191"/>
        <end position="213"/>
    </location>
</feature>
<evidence type="ECO:0000256" key="5">
    <source>
        <dbReference type="ARBA" id="ARBA00022958"/>
    </source>
</evidence>
<evidence type="ECO:0000259" key="11">
    <source>
        <dbReference type="Pfam" id="PF00999"/>
    </source>
</evidence>
<evidence type="ECO:0000256" key="9">
    <source>
        <dbReference type="ARBA" id="ARBA00038341"/>
    </source>
</evidence>
<feature type="domain" description="Cation/H+ exchanger transmembrane" evidence="11">
    <location>
        <begin position="42"/>
        <end position="408"/>
    </location>
</feature>
<sequence length="731" mass="79901">MVVNVTNIKAASDGIWEGDNPLKCAFPLLIVQVILVLFSSRFLAFLLRPLRQPKVVAEILGGILLGPSALGRNKEFLELFFPKWSTPILESVASIGLLFFLFLVGLELDFAAIGQTGKKAFAISLAGICLPFALGAAISLFLRTAVEEDHGSAGYWQFLLFIGVALSITAFPVLASILAELKLLTTSVGQTALAAAAFNDIAAWILLALAVALPGSHDHQKHVSPLISIWVLLSGVVFVIFMFFLIQPAMRWIIRYYDGTMHEACICLTLAGVLISGFITDLIGLHSIFGAFVFGLIIPKSGSFSDRLVERIEDFVSDQRCGVVGILALVISTACAGKIIGTFLMAMMCTIPARESLTLGFLMNTKGLVELVVLNIGREKKVLNEEMFAILVLMALVTTFMTTPSVVVIFKPLNYGGLESLDSTTPGGSGGKGKVRILACVRSPGDVPCMIKLAESFGTSNGSVTLYVMHLMELTDRPSCISMVQRTRRNGVPFIHKLCKGRSRDEIEDAFSIYEQVRDQKQRIKIRHLKSVSALGTMHEDICNVAERKKVWMVVLPYMVTGWRVVNQRVMENAKFSVTVLSHQEAGESSISSGQAPKRVGVVFIGGPNDRKALTIGSRMAQNPKIIVTLLLFSDNTIASPYCEKEIDEVAVEEFKKQCEGVVVKYEEIAVEGNIAKIIEAMGRKEYELVIIGNRQVLTSYYEMGRVEVSTLVIHGCSENDRAKTFVGDNV</sequence>
<keyword evidence="4 10" id="KW-0812">Transmembrane</keyword>
<feature type="transmembrane region" description="Helical" evidence="10">
    <location>
        <begin position="120"/>
        <end position="142"/>
    </location>
</feature>
<organism evidence="13 14">
    <name type="scientific">Brassica napus</name>
    <name type="common">Rape</name>
    <dbReference type="NCBI Taxonomy" id="3708"/>
    <lineage>
        <taxon>Eukaryota</taxon>
        <taxon>Viridiplantae</taxon>
        <taxon>Streptophyta</taxon>
        <taxon>Embryophyta</taxon>
        <taxon>Tracheophyta</taxon>
        <taxon>Spermatophyta</taxon>
        <taxon>Magnoliopsida</taxon>
        <taxon>eudicotyledons</taxon>
        <taxon>Gunneridae</taxon>
        <taxon>Pentapetalae</taxon>
        <taxon>rosids</taxon>
        <taxon>malvids</taxon>
        <taxon>Brassicales</taxon>
        <taxon>Brassicaceae</taxon>
        <taxon>Brassiceae</taxon>
        <taxon>Brassica</taxon>
    </lineage>
</organism>
<accession>A0ABQ8D9Q6</accession>